<dbReference type="InterPro" id="IPR027417">
    <property type="entry name" value="P-loop_NTPase"/>
</dbReference>
<gene>
    <name evidence="2" type="ORF">HLB44_09755</name>
</gene>
<dbReference type="SUPFAM" id="SSF48452">
    <property type="entry name" value="TPR-like"/>
    <property type="match status" value="1"/>
</dbReference>
<evidence type="ECO:0000313" key="2">
    <source>
        <dbReference type="EMBL" id="NRF67267.1"/>
    </source>
</evidence>
<name>A0ABX2EF78_9BURK</name>
<dbReference type="SUPFAM" id="SSF52200">
    <property type="entry name" value="Toll/Interleukin receptor TIR domain"/>
    <property type="match status" value="1"/>
</dbReference>
<dbReference type="SUPFAM" id="SSF52540">
    <property type="entry name" value="P-loop containing nucleoside triphosphate hydrolases"/>
    <property type="match status" value="1"/>
</dbReference>
<dbReference type="InterPro" id="IPR035897">
    <property type="entry name" value="Toll_tir_struct_dom_sf"/>
</dbReference>
<dbReference type="Gene3D" id="3.40.50.10140">
    <property type="entry name" value="Toll/interleukin-1 receptor homology (TIR) domain"/>
    <property type="match status" value="1"/>
</dbReference>
<accession>A0ABX2EF78</accession>
<proteinExistence type="predicted"/>
<keyword evidence="2" id="KW-0675">Receptor</keyword>
<sequence>MHEVFISYSSRHRELTRHLAEAIERQYGPGSVWWDQELEARSSYAKQIRAALERSRVVVVVWTAGALVSDYVYAEATLAFAAHKLVNVRPDEIHFRQIPEPFNIHHVEDASATERILHAIGRTLAGTPLPTRLPLHELYWRQHGQRLLDTKQGSLSADLLRVSPSQLLQARYAQVSYVDASGLRAEFLNWALSSSVFTAGRILYGPGGTGKTRLLIEVANTLRSNHDWAAGFVEGPAHAGEATRTQYRQALEQIILLGDEPGLLLVLDYAEGRREEILEIVEWLASPVAKRERPIRIVLLARTVGDWWDRLRNENELVQGTFRDDPDRTAVEKMPAFDLLDQRVKLLEVTCEAYGKALRSQGLHPRSLEESTELREDIADASRFQSPLEIQMRVLLWLADASENSRGVAKMLDQILGLERRHWSRVLGPMEEDERTALERGLAQVTLLQGLPTKQASEALLMQDKYYAGHRTAPVDTARVLSHLTRLYDNGEGGLVPLQPDLIGEHLVAKLGDSPLLEGCIAWLESDAHKYLPDVNLAFQTLVTVLERATHDDHGSQASASAGQLLDQLIRSHLPNWAPAIVRAATGAPMRFTERLDRLLPILSPEGLEALHRALDGWELFLDSIPVKVAERLLDLKQATLHAGRDGDPAESQVQLAALHSNLASMLQSSDARRAASLSLRAVEILRQVAFAQPNRKLPELPLALAASAECSAESHDYDEAVASLEEAVSICLGMINQSSPDMYIYGVLAFCQGSLAIRLLDLDRRDEAAAASDTALASYRAISPTPTTYQYLANLAVILRQRSTVLSAFGLFQEALSAADEAARIHEITYQATDDESLGGLLRRSGFVRHREAIALALNTHKDAMKLAEDALYLYRSVLTSGQPAFMPYLAARLEDLSTMFLAHGLGEIALEAARDAMVVYGILGQLDPQTFLPELAICLNRMGQILPTLGRTEEGQAFTDDANRLASHFVETPGLLSWESIRFRRRNNEDHQLSSTLGGLNKVLVFSSDFIQPLRKLAIDRPDIFLASLESSLELLGEALAEHGDYERALTAFDCSSRAYCGVNSNQREHDFEHATHEMWKLLDQPPPFSRFRMMQARRRAFELFAHRPNDPLHAVRQLGRRSLVQACADKRQEAAAIAEAALAALDQNAYRGDDADRQLALILEDLRSPKCALFDISGTAADS</sequence>
<protein>
    <submittedName>
        <fullName evidence="2">Toll/interleukin-1 receptor domain-containing protein</fullName>
    </submittedName>
</protein>
<dbReference type="Gene3D" id="1.25.40.10">
    <property type="entry name" value="Tetratricopeptide repeat domain"/>
    <property type="match status" value="1"/>
</dbReference>
<feature type="domain" description="TIR" evidence="1">
    <location>
        <begin position="1"/>
        <end position="124"/>
    </location>
</feature>
<evidence type="ECO:0000259" key="1">
    <source>
        <dbReference type="PROSITE" id="PS50104"/>
    </source>
</evidence>
<organism evidence="2 3">
    <name type="scientific">Pseudaquabacterium terrae</name>
    <dbReference type="NCBI Taxonomy" id="2732868"/>
    <lineage>
        <taxon>Bacteria</taxon>
        <taxon>Pseudomonadati</taxon>
        <taxon>Pseudomonadota</taxon>
        <taxon>Betaproteobacteria</taxon>
        <taxon>Burkholderiales</taxon>
        <taxon>Sphaerotilaceae</taxon>
        <taxon>Pseudaquabacterium</taxon>
    </lineage>
</organism>
<dbReference type="PROSITE" id="PS50104">
    <property type="entry name" value="TIR"/>
    <property type="match status" value="1"/>
</dbReference>
<evidence type="ECO:0000313" key="3">
    <source>
        <dbReference type="Proteomes" id="UP000737171"/>
    </source>
</evidence>
<reference evidence="2 3" key="1">
    <citation type="submission" date="2020-05" db="EMBL/GenBank/DDBJ databases">
        <title>Aquincola sp. isolate from soil.</title>
        <authorList>
            <person name="Han J."/>
            <person name="Kim D.-U."/>
        </authorList>
    </citation>
    <scope>NUCLEOTIDE SEQUENCE [LARGE SCALE GENOMIC DNA]</scope>
    <source>
        <strain evidence="2 3">S2</strain>
    </source>
</reference>
<dbReference type="Pfam" id="PF13676">
    <property type="entry name" value="TIR_2"/>
    <property type="match status" value="1"/>
</dbReference>
<comment type="caution">
    <text evidence="2">The sequence shown here is derived from an EMBL/GenBank/DDBJ whole genome shotgun (WGS) entry which is preliminary data.</text>
</comment>
<keyword evidence="3" id="KW-1185">Reference proteome</keyword>
<dbReference type="InterPro" id="IPR011990">
    <property type="entry name" value="TPR-like_helical_dom_sf"/>
</dbReference>
<dbReference type="EMBL" id="JABRWJ010000003">
    <property type="protein sequence ID" value="NRF67267.1"/>
    <property type="molecule type" value="Genomic_DNA"/>
</dbReference>
<dbReference type="InterPro" id="IPR000157">
    <property type="entry name" value="TIR_dom"/>
</dbReference>
<dbReference type="Proteomes" id="UP000737171">
    <property type="component" value="Unassembled WGS sequence"/>
</dbReference>
<dbReference type="RefSeq" id="WP_173122395.1">
    <property type="nucleotide sequence ID" value="NZ_JABRWJ010000003.1"/>
</dbReference>